<feature type="transmembrane region" description="Helical" evidence="1">
    <location>
        <begin position="174"/>
        <end position="195"/>
    </location>
</feature>
<keyword evidence="1" id="KW-0472">Membrane</keyword>
<reference evidence="2 3" key="1">
    <citation type="submission" date="2018-10" db="EMBL/GenBank/DDBJ databases">
        <title>Complete genome sequences of Arcobacter cryaerophilus strains ATCC 43158 and ATCC 49615.</title>
        <authorList>
            <person name="Miller W.G."/>
            <person name="Yee E."/>
            <person name="Bono J.L."/>
        </authorList>
    </citation>
    <scope>NUCLEOTIDE SEQUENCE [LARGE SCALE GENOMIC DNA]</scope>
    <source>
        <strain evidence="2 3">ATCC 43158</strain>
    </source>
</reference>
<organism evidence="2 3">
    <name type="scientific">Aliarcobacter cryaerophilus ATCC 43158</name>
    <dbReference type="NCBI Taxonomy" id="1032070"/>
    <lineage>
        <taxon>Bacteria</taxon>
        <taxon>Pseudomonadati</taxon>
        <taxon>Campylobacterota</taxon>
        <taxon>Epsilonproteobacteria</taxon>
        <taxon>Campylobacterales</taxon>
        <taxon>Arcobacteraceae</taxon>
        <taxon>Aliarcobacter</taxon>
    </lineage>
</organism>
<protein>
    <submittedName>
        <fullName evidence="2">Membrane protein</fullName>
    </submittedName>
</protein>
<dbReference type="EMBL" id="CP032823">
    <property type="protein sequence ID" value="AYJ80429.1"/>
    <property type="molecule type" value="Genomic_DNA"/>
</dbReference>
<dbReference type="AlphaFoldDB" id="A0AAD0TTX3"/>
<gene>
    <name evidence="2" type="ORF">ACRYA_1307</name>
</gene>
<dbReference type="GeneID" id="56461524"/>
<keyword evidence="1" id="KW-0812">Transmembrane</keyword>
<keyword evidence="1" id="KW-1133">Transmembrane helix</keyword>
<dbReference type="Proteomes" id="UP000273809">
    <property type="component" value="Chromosome"/>
</dbReference>
<name>A0AAD0TTX3_9BACT</name>
<accession>A0AAD0TTX3</accession>
<evidence type="ECO:0000313" key="3">
    <source>
        <dbReference type="Proteomes" id="UP000273809"/>
    </source>
</evidence>
<dbReference type="RefSeq" id="WP_105918152.1">
    <property type="nucleotide sequence ID" value="NZ_CP021072.1"/>
</dbReference>
<proteinExistence type="predicted"/>
<feature type="transmembrane region" description="Helical" evidence="1">
    <location>
        <begin position="5"/>
        <end position="23"/>
    </location>
</feature>
<evidence type="ECO:0000256" key="1">
    <source>
        <dbReference type="SAM" id="Phobius"/>
    </source>
</evidence>
<evidence type="ECO:0000313" key="2">
    <source>
        <dbReference type="EMBL" id="AYJ80429.1"/>
    </source>
</evidence>
<sequence length="257" mass="30729">MLKKIITGVIISIISMILSLYISDKFNNNELEYKDSKKEQYLNISSDILKDFTLFYKDNKIEQISMYQVGFFNRTNREIENVEIFFEFKKDIPNIINKEFFNPSNLPSSVGISEIEKVNDRVYKVNIKVFKQTGDDKYYLARFIFEGNEIPEISFSTPNNRDLNIVDYSYIKEWIIIISGFITIITIILIPLIIYDDYSSNKNWLKRKEKFRNILIEQNKFKDIEIEDILTIYEKNFKYKNSYFYNKLQLLKKAKSK</sequence>
<dbReference type="KEGG" id="acre:ACRYA_1307"/>